<comment type="similarity">
    <text evidence="2">Belongs to the UPF0389 family.</text>
</comment>
<dbReference type="InterPro" id="IPR009432">
    <property type="entry name" value="DUF1075"/>
</dbReference>
<dbReference type="GO" id="GO:0016020">
    <property type="term" value="C:membrane"/>
    <property type="evidence" value="ECO:0007669"/>
    <property type="project" value="UniProtKB-SubCell"/>
</dbReference>
<evidence type="ECO:0000313" key="7">
    <source>
        <dbReference type="EMBL" id="CAD7447709.1"/>
    </source>
</evidence>
<keyword evidence="4 6" id="KW-1133">Transmembrane helix</keyword>
<evidence type="ECO:0000256" key="1">
    <source>
        <dbReference type="ARBA" id="ARBA00004167"/>
    </source>
</evidence>
<gene>
    <name evidence="7" type="ORF">TBIB3V08_LOCUS10016</name>
</gene>
<sequence length="162" mass="17944">MRVRPNTSWMSLQLRLLSSSMVLRSGFRSVSTTVSKLDKPVTVKEPADVGDNSSANLGPIMHTVKGYQRYALVWAGKYKTLADVPNKVSHATLDQALNKARVKVCLYMMAATLLGCLVYVYSGKQAAKRGDTLAKITIDHHNLLREEAKKQREAAVQQQAIK</sequence>
<protein>
    <submittedName>
        <fullName evidence="7">Uncharacterized protein</fullName>
    </submittedName>
</protein>
<dbReference type="PANTHER" id="PTHR13674:SF5">
    <property type="entry name" value="UPF0389 PROTEIN CG9231"/>
    <property type="match status" value="1"/>
</dbReference>
<reference evidence="7" key="1">
    <citation type="submission" date="2020-11" db="EMBL/GenBank/DDBJ databases">
        <authorList>
            <person name="Tran Van P."/>
        </authorList>
    </citation>
    <scope>NUCLEOTIDE SEQUENCE</scope>
</reference>
<proteinExistence type="inferred from homology"/>
<comment type="subcellular location">
    <subcellularLocation>
        <location evidence="1">Membrane</location>
        <topology evidence="1">Single-pass membrane protein</topology>
    </subcellularLocation>
</comment>
<organism evidence="7">
    <name type="scientific">Timema bartmani</name>
    <dbReference type="NCBI Taxonomy" id="61472"/>
    <lineage>
        <taxon>Eukaryota</taxon>
        <taxon>Metazoa</taxon>
        <taxon>Ecdysozoa</taxon>
        <taxon>Arthropoda</taxon>
        <taxon>Hexapoda</taxon>
        <taxon>Insecta</taxon>
        <taxon>Pterygota</taxon>
        <taxon>Neoptera</taxon>
        <taxon>Polyneoptera</taxon>
        <taxon>Phasmatodea</taxon>
        <taxon>Timematodea</taxon>
        <taxon>Timematoidea</taxon>
        <taxon>Timematidae</taxon>
        <taxon>Timema</taxon>
    </lineage>
</organism>
<evidence type="ECO:0000256" key="6">
    <source>
        <dbReference type="SAM" id="Phobius"/>
    </source>
</evidence>
<dbReference type="AlphaFoldDB" id="A0A7R9F650"/>
<dbReference type="Pfam" id="PF06388">
    <property type="entry name" value="DUF1075"/>
    <property type="match status" value="1"/>
</dbReference>
<dbReference type="PANTHER" id="PTHR13674">
    <property type="entry name" value="GROWTH AND TRANSFORMATION-DEPENDENT PROTEIN"/>
    <property type="match status" value="1"/>
</dbReference>
<dbReference type="EMBL" id="OD569144">
    <property type="protein sequence ID" value="CAD7447709.1"/>
    <property type="molecule type" value="Genomic_DNA"/>
</dbReference>
<evidence type="ECO:0000256" key="3">
    <source>
        <dbReference type="ARBA" id="ARBA00022692"/>
    </source>
</evidence>
<evidence type="ECO:0000256" key="2">
    <source>
        <dbReference type="ARBA" id="ARBA00007363"/>
    </source>
</evidence>
<accession>A0A7R9F650</accession>
<keyword evidence="3 6" id="KW-0812">Transmembrane</keyword>
<evidence type="ECO:0000256" key="5">
    <source>
        <dbReference type="ARBA" id="ARBA00023136"/>
    </source>
</evidence>
<feature type="transmembrane region" description="Helical" evidence="6">
    <location>
        <begin position="104"/>
        <end position="122"/>
    </location>
</feature>
<name>A0A7R9F650_9NEOP</name>
<keyword evidence="5 6" id="KW-0472">Membrane</keyword>
<evidence type="ECO:0000256" key="4">
    <source>
        <dbReference type="ARBA" id="ARBA00022989"/>
    </source>
</evidence>